<proteinExistence type="predicted"/>
<evidence type="ECO:0000256" key="1">
    <source>
        <dbReference type="SAM" id="MobiDB-lite"/>
    </source>
</evidence>
<dbReference type="AlphaFoldDB" id="A0A4P9XBH6"/>
<gene>
    <name evidence="2" type="ORF">CXG81DRAFT_24612</name>
</gene>
<feature type="compositionally biased region" description="Low complexity" evidence="1">
    <location>
        <begin position="1"/>
        <end position="19"/>
    </location>
</feature>
<evidence type="ECO:0000313" key="3">
    <source>
        <dbReference type="Proteomes" id="UP000274922"/>
    </source>
</evidence>
<name>A0A4P9XBH6_9FUNG</name>
<accession>A0A4P9XBH6</accession>
<protein>
    <submittedName>
        <fullName evidence="2">Uncharacterized protein</fullName>
    </submittedName>
</protein>
<keyword evidence="3" id="KW-1185">Reference proteome</keyword>
<feature type="region of interest" description="Disordered" evidence="1">
    <location>
        <begin position="1"/>
        <end position="21"/>
    </location>
</feature>
<dbReference type="EMBL" id="ML014136">
    <property type="protein sequence ID" value="RKP02732.1"/>
    <property type="molecule type" value="Genomic_DNA"/>
</dbReference>
<reference evidence="3" key="1">
    <citation type="journal article" date="2018" name="Nat. Microbiol.">
        <title>Leveraging single-cell genomics to expand the fungal tree of life.</title>
        <authorList>
            <person name="Ahrendt S.R."/>
            <person name="Quandt C.A."/>
            <person name="Ciobanu D."/>
            <person name="Clum A."/>
            <person name="Salamov A."/>
            <person name="Andreopoulos B."/>
            <person name="Cheng J.F."/>
            <person name="Woyke T."/>
            <person name="Pelin A."/>
            <person name="Henrissat B."/>
            <person name="Reynolds N.K."/>
            <person name="Benny G.L."/>
            <person name="Smith M.E."/>
            <person name="James T.Y."/>
            <person name="Grigoriev I.V."/>
        </authorList>
    </citation>
    <scope>NUCLEOTIDE SEQUENCE [LARGE SCALE GENOMIC DNA]</scope>
    <source>
        <strain evidence="3">ATCC 52028</strain>
    </source>
</reference>
<dbReference type="Proteomes" id="UP000274922">
    <property type="component" value="Unassembled WGS sequence"/>
</dbReference>
<sequence>MGDGAAAIPSSSPISDGPSETWRHFKRRLRRLNGRPVVALGCSPASMNAVPQWTARLQAAEVMPLVVPIATVTQARTWLQQLWAPAPADAFDVNAAMLRRSQLAMRQCMGLQLNDQVPFENVAVGGRIQTRQSEQRSNGIYGYFRCLPPLKTTYSEDHLSHHPVLNTV</sequence>
<evidence type="ECO:0000313" key="2">
    <source>
        <dbReference type="EMBL" id="RKP02732.1"/>
    </source>
</evidence>
<organism evidence="2 3">
    <name type="scientific">Caulochytrium protostelioides</name>
    <dbReference type="NCBI Taxonomy" id="1555241"/>
    <lineage>
        <taxon>Eukaryota</taxon>
        <taxon>Fungi</taxon>
        <taxon>Fungi incertae sedis</taxon>
        <taxon>Chytridiomycota</taxon>
        <taxon>Chytridiomycota incertae sedis</taxon>
        <taxon>Chytridiomycetes</taxon>
        <taxon>Caulochytriales</taxon>
        <taxon>Caulochytriaceae</taxon>
        <taxon>Caulochytrium</taxon>
    </lineage>
</organism>